<gene>
    <name evidence="1" type="ORF">C3L33_12972</name>
</gene>
<dbReference type="AlphaFoldDB" id="A0A6A4LKL3"/>
<reference evidence="1 2" key="1">
    <citation type="journal article" date="2019" name="Genome Biol. Evol.">
        <title>The Rhododendron genome and chromosomal organization provide insight into shared whole-genome duplications across the heath family (Ericaceae).</title>
        <authorList>
            <person name="Soza V.L."/>
            <person name="Lindsley D."/>
            <person name="Waalkes A."/>
            <person name="Ramage E."/>
            <person name="Patwardhan R.P."/>
            <person name="Burton J.N."/>
            <person name="Adey A."/>
            <person name="Kumar A."/>
            <person name="Qiu R."/>
            <person name="Shendure J."/>
            <person name="Hall B."/>
        </authorList>
    </citation>
    <scope>NUCLEOTIDE SEQUENCE [LARGE SCALE GENOMIC DNA]</scope>
    <source>
        <strain evidence="1">RSF 1966-606</strain>
    </source>
</reference>
<comment type="caution">
    <text evidence="1">The sequence shown here is derived from an EMBL/GenBank/DDBJ whole genome shotgun (WGS) entry which is preliminary data.</text>
</comment>
<organism evidence="1 2">
    <name type="scientific">Rhododendron williamsianum</name>
    <dbReference type="NCBI Taxonomy" id="262921"/>
    <lineage>
        <taxon>Eukaryota</taxon>
        <taxon>Viridiplantae</taxon>
        <taxon>Streptophyta</taxon>
        <taxon>Embryophyta</taxon>
        <taxon>Tracheophyta</taxon>
        <taxon>Spermatophyta</taxon>
        <taxon>Magnoliopsida</taxon>
        <taxon>eudicotyledons</taxon>
        <taxon>Gunneridae</taxon>
        <taxon>Pentapetalae</taxon>
        <taxon>asterids</taxon>
        <taxon>Ericales</taxon>
        <taxon>Ericaceae</taxon>
        <taxon>Ericoideae</taxon>
        <taxon>Rhodoreae</taxon>
        <taxon>Rhododendron</taxon>
    </lineage>
</organism>
<dbReference type="OrthoDB" id="634154at2759"/>
<keyword evidence="2" id="KW-1185">Reference proteome</keyword>
<accession>A0A6A4LKL3</accession>
<dbReference type="Proteomes" id="UP000428333">
    <property type="component" value="Linkage Group LG07"/>
</dbReference>
<feature type="non-terminal residue" evidence="1">
    <location>
        <position position="1"/>
    </location>
</feature>
<dbReference type="EMBL" id="QEFC01001867">
    <property type="protein sequence ID" value="KAE9455127.1"/>
    <property type="molecule type" value="Genomic_DNA"/>
</dbReference>
<protein>
    <submittedName>
        <fullName evidence="1">Uncharacterized protein</fullName>
    </submittedName>
</protein>
<proteinExistence type="predicted"/>
<evidence type="ECO:0000313" key="2">
    <source>
        <dbReference type="Proteomes" id="UP000428333"/>
    </source>
</evidence>
<evidence type="ECO:0000313" key="1">
    <source>
        <dbReference type="EMBL" id="KAE9455127.1"/>
    </source>
</evidence>
<sequence length="105" mass="11208">MGIPSTMRDAWVNRRNSPLIASPLEDQKILRSRQCTQVRPDFGIGVPPAGVQMVDANGLLICSSSPGKGEDRIRLYPLDEGVRAGVKAASIACIATAVPTVCDPY</sequence>
<name>A0A6A4LKL3_9ERIC</name>